<sequence>MSAAPPSLKAVGKIPTTTAGQYHQSRAMVSRFLSSLSTHLHPLNPTATTIKHPAQPLHPSPAVSPSTTPPPPLASPPAMLLKAPPPPPRPPSGPFLAAPP</sequence>
<reference evidence="2 3" key="1">
    <citation type="submission" date="2019-04" db="EMBL/GenBank/DDBJ databases">
        <title>Comparative genomics and transcriptomics to analyze fruiting body development in filamentous ascomycetes.</title>
        <authorList>
            <consortium name="DOE Joint Genome Institute"/>
            <person name="Lutkenhaus R."/>
            <person name="Traeger S."/>
            <person name="Breuer J."/>
            <person name="Kuo A."/>
            <person name="Lipzen A."/>
            <person name="Pangilinan J."/>
            <person name="Dilworth D."/>
            <person name="Sandor L."/>
            <person name="Poggeler S."/>
            <person name="Barry K."/>
            <person name="Grigoriev I.V."/>
            <person name="Nowrousian M."/>
        </authorList>
    </citation>
    <scope>NUCLEOTIDE SEQUENCE [LARGE SCALE GENOMIC DNA]</scope>
    <source>
        <strain evidence="2 3">CBS 389.68</strain>
    </source>
</reference>
<gene>
    <name evidence="2" type="ORF">EX30DRAFT_336973</name>
</gene>
<feature type="region of interest" description="Disordered" evidence="1">
    <location>
        <begin position="40"/>
        <end position="100"/>
    </location>
</feature>
<dbReference type="InParanoid" id="A0A4S2N592"/>
<dbReference type="EMBL" id="ML220112">
    <property type="protein sequence ID" value="TGZ84442.1"/>
    <property type="molecule type" value="Genomic_DNA"/>
</dbReference>
<name>A0A4S2N592_9PEZI</name>
<evidence type="ECO:0000313" key="2">
    <source>
        <dbReference type="EMBL" id="TGZ84442.1"/>
    </source>
</evidence>
<accession>A0A4S2N592</accession>
<organism evidence="2 3">
    <name type="scientific">Ascodesmis nigricans</name>
    <dbReference type="NCBI Taxonomy" id="341454"/>
    <lineage>
        <taxon>Eukaryota</taxon>
        <taxon>Fungi</taxon>
        <taxon>Dikarya</taxon>
        <taxon>Ascomycota</taxon>
        <taxon>Pezizomycotina</taxon>
        <taxon>Pezizomycetes</taxon>
        <taxon>Pezizales</taxon>
        <taxon>Ascodesmidaceae</taxon>
        <taxon>Ascodesmis</taxon>
    </lineage>
</organism>
<proteinExistence type="predicted"/>
<keyword evidence="3" id="KW-1185">Reference proteome</keyword>
<feature type="compositionally biased region" description="Pro residues" evidence="1">
    <location>
        <begin position="83"/>
        <end position="100"/>
    </location>
</feature>
<evidence type="ECO:0000256" key="1">
    <source>
        <dbReference type="SAM" id="MobiDB-lite"/>
    </source>
</evidence>
<dbReference type="AlphaFoldDB" id="A0A4S2N592"/>
<dbReference type="Proteomes" id="UP000298138">
    <property type="component" value="Unassembled WGS sequence"/>
</dbReference>
<evidence type="ECO:0000313" key="3">
    <source>
        <dbReference type="Proteomes" id="UP000298138"/>
    </source>
</evidence>
<protein>
    <submittedName>
        <fullName evidence="2">Uncharacterized protein</fullName>
    </submittedName>
</protein>